<sequence>MEGVVTLAESSREDFGVCGYEGGRRWEAHGFGGNLRYSYGEDDRAEGSLIAYGRGHEICSALIVILNPAPNLKKLGLLQGFAAGLMLSISFFDLAHNALNSIGFLKGNLWFFAGVIFFALVVYFIPEPTIAPEENKMQAHRVDSRWDPWAGADSWRQGGRQVGVVEMAIGFGEVAGAEEVAGLAVEAWMRAVGRRPIEGRRCLGKVRRGRYGVVEGLTGGGGRAKGIREEEGRQCRGCRMLGGSWLMAKMAHFGEAPLGVHRGRPTATRSKPTIP</sequence>
<dbReference type="Proteomes" id="UP001412067">
    <property type="component" value="Unassembled WGS sequence"/>
</dbReference>
<keyword evidence="1" id="KW-0472">Membrane</keyword>
<keyword evidence="3" id="KW-1185">Reference proteome</keyword>
<keyword evidence="1" id="KW-0812">Transmembrane</keyword>
<comment type="caution">
    <text evidence="2">The sequence shown here is derived from an EMBL/GenBank/DDBJ whole genome shotgun (WGS) entry which is preliminary data.</text>
</comment>
<proteinExistence type="predicted"/>
<keyword evidence="1" id="KW-1133">Transmembrane helix</keyword>
<gene>
    <name evidence="2" type="primary">ZTP29</name>
    <name evidence="2" type="ORF">KSP40_PGU013612</name>
</gene>
<protein>
    <submittedName>
        <fullName evidence="2">Zinc transporter ZTP29</fullName>
    </submittedName>
</protein>
<organism evidence="2 3">
    <name type="scientific">Platanthera guangdongensis</name>
    <dbReference type="NCBI Taxonomy" id="2320717"/>
    <lineage>
        <taxon>Eukaryota</taxon>
        <taxon>Viridiplantae</taxon>
        <taxon>Streptophyta</taxon>
        <taxon>Embryophyta</taxon>
        <taxon>Tracheophyta</taxon>
        <taxon>Spermatophyta</taxon>
        <taxon>Magnoliopsida</taxon>
        <taxon>Liliopsida</taxon>
        <taxon>Asparagales</taxon>
        <taxon>Orchidaceae</taxon>
        <taxon>Orchidoideae</taxon>
        <taxon>Orchideae</taxon>
        <taxon>Orchidinae</taxon>
        <taxon>Platanthera</taxon>
    </lineage>
</organism>
<feature type="transmembrane region" description="Helical" evidence="1">
    <location>
        <begin position="107"/>
        <end position="125"/>
    </location>
</feature>
<evidence type="ECO:0000256" key="1">
    <source>
        <dbReference type="SAM" id="Phobius"/>
    </source>
</evidence>
<evidence type="ECO:0000313" key="2">
    <source>
        <dbReference type="EMBL" id="KAK8965714.1"/>
    </source>
</evidence>
<dbReference type="EMBL" id="JBBWWR010000006">
    <property type="protein sequence ID" value="KAK8965714.1"/>
    <property type="molecule type" value="Genomic_DNA"/>
</dbReference>
<evidence type="ECO:0000313" key="3">
    <source>
        <dbReference type="Proteomes" id="UP001412067"/>
    </source>
</evidence>
<name>A0ABR2MNE6_9ASPA</name>
<reference evidence="2 3" key="1">
    <citation type="journal article" date="2022" name="Nat. Plants">
        <title>Genomes of leafy and leafless Platanthera orchids illuminate the evolution of mycoheterotrophy.</title>
        <authorList>
            <person name="Li M.H."/>
            <person name="Liu K.W."/>
            <person name="Li Z."/>
            <person name="Lu H.C."/>
            <person name="Ye Q.L."/>
            <person name="Zhang D."/>
            <person name="Wang J.Y."/>
            <person name="Li Y.F."/>
            <person name="Zhong Z.M."/>
            <person name="Liu X."/>
            <person name="Yu X."/>
            <person name="Liu D.K."/>
            <person name="Tu X.D."/>
            <person name="Liu B."/>
            <person name="Hao Y."/>
            <person name="Liao X.Y."/>
            <person name="Jiang Y.T."/>
            <person name="Sun W.H."/>
            <person name="Chen J."/>
            <person name="Chen Y.Q."/>
            <person name="Ai Y."/>
            <person name="Zhai J.W."/>
            <person name="Wu S.S."/>
            <person name="Zhou Z."/>
            <person name="Hsiao Y.Y."/>
            <person name="Wu W.L."/>
            <person name="Chen Y.Y."/>
            <person name="Lin Y.F."/>
            <person name="Hsu J.L."/>
            <person name="Li C.Y."/>
            <person name="Wang Z.W."/>
            <person name="Zhao X."/>
            <person name="Zhong W.Y."/>
            <person name="Ma X.K."/>
            <person name="Ma L."/>
            <person name="Huang J."/>
            <person name="Chen G.Z."/>
            <person name="Huang M.Z."/>
            <person name="Huang L."/>
            <person name="Peng D.H."/>
            <person name="Luo Y.B."/>
            <person name="Zou S.Q."/>
            <person name="Chen S.P."/>
            <person name="Lan S."/>
            <person name="Tsai W.C."/>
            <person name="Van de Peer Y."/>
            <person name="Liu Z.J."/>
        </authorList>
    </citation>
    <scope>NUCLEOTIDE SEQUENCE [LARGE SCALE GENOMIC DNA]</scope>
    <source>
        <strain evidence="2">Lor288</strain>
    </source>
</reference>
<accession>A0ABR2MNE6</accession>
<feature type="transmembrane region" description="Helical" evidence="1">
    <location>
        <begin position="76"/>
        <end position="95"/>
    </location>
</feature>